<evidence type="ECO:0000313" key="1">
    <source>
        <dbReference type="EMBL" id="DAD81450.1"/>
    </source>
</evidence>
<organism evidence="1">
    <name type="scientific">Podoviridae sp. ct1h53</name>
    <dbReference type="NCBI Taxonomy" id="2826536"/>
    <lineage>
        <taxon>Viruses</taxon>
        <taxon>Duplodnaviria</taxon>
        <taxon>Heunggongvirae</taxon>
        <taxon>Uroviricota</taxon>
        <taxon>Caudoviricetes</taxon>
    </lineage>
</organism>
<reference evidence="1" key="1">
    <citation type="journal article" date="2021" name="Proc. Natl. Acad. Sci. U.S.A.">
        <title>A Catalog of Tens of Thousands of Viruses from Human Metagenomes Reveals Hidden Associations with Chronic Diseases.</title>
        <authorList>
            <person name="Tisza M.J."/>
            <person name="Buck C.B."/>
        </authorList>
    </citation>
    <scope>NUCLEOTIDE SEQUENCE</scope>
    <source>
        <strain evidence="1">Ct1h53</strain>
    </source>
</reference>
<name>A0A8S5MGS6_9CAUD</name>
<accession>A0A8S5MGS6</accession>
<proteinExistence type="predicted"/>
<sequence length="33" mass="3856">MRDEEKDDDGKERIGRSCGRVKIIRYMDGASRL</sequence>
<dbReference type="EMBL" id="BK014902">
    <property type="protein sequence ID" value="DAD81450.1"/>
    <property type="molecule type" value="Genomic_DNA"/>
</dbReference>
<protein>
    <submittedName>
        <fullName evidence="1">Uncharacterized protein</fullName>
    </submittedName>
</protein>